<gene>
    <name evidence="1" type="ORF">XENORESO_012933</name>
</gene>
<name>A0ABV0VZD4_9TELE</name>
<comment type="caution">
    <text evidence="1">The sequence shown here is derived from an EMBL/GenBank/DDBJ whole genome shotgun (WGS) entry which is preliminary data.</text>
</comment>
<proteinExistence type="predicted"/>
<evidence type="ECO:0000313" key="1">
    <source>
        <dbReference type="EMBL" id="MEQ2262475.1"/>
    </source>
</evidence>
<sequence>MLCNYDYSPRPLKQVCNMTNSWPRTMENKGDKGIVVAGRTQPVLVRQFLLSLQCCCWPSGNFPEQFHQQVHILCYRVEENVRKLLLGQLNLISVSSDSV</sequence>
<reference evidence="1 2" key="1">
    <citation type="submission" date="2021-06" db="EMBL/GenBank/DDBJ databases">
        <authorList>
            <person name="Palmer J.M."/>
        </authorList>
    </citation>
    <scope>NUCLEOTIDE SEQUENCE [LARGE SCALE GENOMIC DNA]</scope>
    <source>
        <strain evidence="1 2">XR_2019</strain>
        <tissue evidence="1">Muscle</tissue>
    </source>
</reference>
<evidence type="ECO:0000313" key="2">
    <source>
        <dbReference type="Proteomes" id="UP001444071"/>
    </source>
</evidence>
<dbReference type="EMBL" id="JAHRIM010020424">
    <property type="protein sequence ID" value="MEQ2262475.1"/>
    <property type="molecule type" value="Genomic_DNA"/>
</dbReference>
<organism evidence="1 2">
    <name type="scientific">Xenotaenia resolanae</name>
    <dbReference type="NCBI Taxonomy" id="208358"/>
    <lineage>
        <taxon>Eukaryota</taxon>
        <taxon>Metazoa</taxon>
        <taxon>Chordata</taxon>
        <taxon>Craniata</taxon>
        <taxon>Vertebrata</taxon>
        <taxon>Euteleostomi</taxon>
        <taxon>Actinopterygii</taxon>
        <taxon>Neopterygii</taxon>
        <taxon>Teleostei</taxon>
        <taxon>Neoteleostei</taxon>
        <taxon>Acanthomorphata</taxon>
        <taxon>Ovalentaria</taxon>
        <taxon>Atherinomorphae</taxon>
        <taxon>Cyprinodontiformes</taxon>
        <taxon>Goodeidae</taxon>
        <taxon>Xenotaenia</taxon>
    </lineage>
</organism>
<keyword evidence="2" id="KW-1185">Reference proteome</keyword>
<accession>A0ABV0VZD4</accession>
<protein>
    <submittedName>
        <fullName evidence="1">Uncharacterized protein</fullName>
    </submittedName>
</protein>
<dbReference type="Proteomes" id="UP001444071">
    <property type="component" value="Unassembled WGS sequence"/>
</dbReference>